<organism evidence="5 6">
    <name type="scientific">Microbulbifer harenosus</name>
    <dbReference type="NCBI Taxonomy" id="2576840"/>
    <lineage>
        <taxon>Bacteria</taxon>
        <taxon>Pseudomonadati</taxon>
        <taxon>Pseudomonadota</taxon>
        <taxon>Gammaproteobacteria</taxon>
        <taxon>Cellvibrionales</taxon>
        <taxon>Microbulbiferaceae</taxon>
        <taxon>Microbulbifer</taxon>
    </lineage>
</organism>
<dbReference type="SUPFAM" id="SSF46894">
    <property type="entry name" value="C-terminal effector domain of the bipartite response regulators"/>
    <property type="match status" value="1"/>
</dbReference>
<dbReference type="SMART" id="SM00862">
    <property type="entry name" value="Trans_reg_C"/>
    <property type="match status" value="1"/>
</dbReference>
<accession>A0ABY2UFE8</accession>
<dbReference type="InterPro" id="IPR011990">
    <property type="entry name" value="TPR-like_helical_dom_sf"/>
</dbReference>
<feature type="domain" description="OmpR/PhoB-type" evidence="4">
    <location>
        <begin position="2"/>
        <end position="100"/>
    </location>
</feature>
<dbReference type="Gene3D" id="1.10.10.10">
    <property type="entry name" value="Winged helix-like DNA-binding domain superfamily/Winged helix DNA-binding domain"/>
    <property type="match status" value="1"/>
</dbReference>
<sequence length="627" mass="69484">MQNPIYIGNWLLDVHEGTLVDGDVARRLDHTPLQLLLCLIRHAGEDVSKQQLLDEVWPRKVVTEDAISVAISQVRRALGDNARRPAYIKTLPGYGYRLIAAVAEASSPRQPRTGWHWRVPVLLSLSLLLGVTLAASWWLISGKVTSTPVPVETAGSSAPPVIAVLPIGNPGGDADSAALAEGFAEYLVAGLARHTGIRVISHTSSMVYRDTGKKLPEIAEELHASALVEGSVVRRGEQIEFSLRLIDSASDHLRWSKVLLMDKAGRNALANTAEEVATQLAAAVAGEKASLQEAGRAPYLPPEKALAHYQLGRYLLLQAEPEHGRRAVTAFEQALVAAPDFAPAYVGLAQARIRSLGDDSEVRRALPELRQLLEKALQLNPVLADAHLELANLVFLYEWDFPSAERHFKSALASNPSHGLAHFHYSQFLLAMGRFDEAMHEVRAYRTLDPFSYSVPSVAWIYNMMGAYPQALAELDKRMPLQQPSLVHLWSRQAILENMGREEESFRAYLQVLAEMDYGERELAAAERAFAESGLRGFYRWLAFEKRELRNIGQYQAPLSLARYAVAAGEQERALEWLQQALQARQLELLWVAVDPKYAPLRGRPEFTALLRQIGLPQGGSYPSNHP</sequence>
<dbReference type="InterPro" id="IPR001867">
    <property type="entry name" value="OmpR/PhoB-type_DNA-bd"/>
</dbReference>
<comment type="caution">
    <text evidence="5">The sequence shown here is derived from an EMBL/GenBank/DDBJ whole genome shotgun (WGS) entry which is preliminary data.</text>
</comment>
<dbReference type="SUPFAM" id="SSF48452">
    <property type="entry name" value="TPR-like"/>
    <property type="match status" value="1"/>
</dbReference>
<dbReference type="CDD" id="cd00383">
    <property type="entry name" value="trans_reg_C"/>
    <property type="match status" value="1"/>
</dbReference>
<protein>
    <recommendedName>
        <fullName evidence="4">OmpR/PhoB-type domain-containing protein</fullName>
    </recommendedName>
</protein>
<evidence type="ECO:0000313" key="5">
    <source>
        <dbReference type="EMBL" id="TLM76099.1"/>
    </source>
</evidence>
<reference evidence="5 6" key="1">
    <citation type="submission" date="2019-05" db="EMBL/GenBank/DDBJ databases">
        <title>Microbulbifer harenosus sp. nov., an alginate-degrading bacterium isolated from coastal sand.</title>
        <authorList>
            <person name="Huang H."/>
            <person name="Mo K."/>
            <person name="Bao S."/>
        </authorList>
    </citation>
    <scope>NUCLEOTIDE SEQUENCE [LARGE SCALE GENOMIC DNA]</scope>
    <source>
        <strain evidence="5 6">HB161719</strain>
    </source>
</reference>
<dbReference type="Gene3D" id="3.40.50.10070">
    <property type="entry name" value="TolB, N-terminal domain"/>
    <property type="match status" value="1"/>
</dbReference>
<name>A0ABY2UFE8_9GAMM</name>
<dbReference type="Gene3D" id="1.25.40.10">
    <property type="entry name" value="Tetratricopeptide repeat domain"/>
    <property type="match status" value="2"/>
</dbReference>
<keyword evidence="1 2" id="KW-0238">DNA-binding</keyword>
<feature type="DNA-binding region" description="OmpR/PhoB-type" evidence="2">
    <location>
        <begin position="2"/>
        <end position="100"/>
    </location>
</feature>
<evidence type="ECO:0000256" key="3">
    <source>
        <dbReference type="SAM" id="Phobius"/>
    </source>
</evidence>
<dbReference type="RefSeq" id="WP_138236403.1">
    <property type="nucleotide sequence ID" value="NZ_CP185860.1"/>
</dbReference>
<dbReference type="InterPro" id="IPR036388">
    <property type="entry name" value="WH-like_DNA-bd_sf"/>
</dbReference>
<dbReference type="NCBIfam" id="NF047558">
    <property type="entry name" value="TPR_END_plus"/>
    <property type="match status" value="1"/>
</dbReference>
<feature type="transmembrane region" description="Helical" evidence="3">
    <location>
        <begin position="119"/>
        <end position="140"/>
    </location>
</feature>
<gene>
    <name evidence="5" type="ORF">FDY93_14130</name>
</gene>
<dbReference type="InterPro" id="IPR016032">
    <property type="entry name" value="Sig_transdc_resp-reg_C-effctor"/>
</dbReference>
<proteinExistence type="predicted"/>
<evidence type="ECO:0000256" key="2">
    <source>
        <dbReference type="PROSITE-ProRule" id="PRU01091"/>
    </source>
</evidence>
<dbReference type="Pfam" id="PF14559">
    <property type="entry name" value="TPR_19"/>
    <property type="match status" value="1"/>
</dbReference>
<keyword evidence="3" id="KW-1133">Transmembrane helix</keyword>
<keyword evidence="3" id="KW-0812">Transmembrane</keyword>
<dbReference type="Pfam" id="PF00486">
    <property type="entry name" value="Trans_reg_C"/>
    <property type="match status" value="1"/>
</dbReference>
<dbReference type="EMBL" id="VANI01000015">
    <property type="protein sequence ID" value="TLM76099.1"/>
    <property type="molecule type" value="Genomic_DNA"/>
</dbReference>
<evidence type="ECO:0000259" key="4">
    <source>
        <dbReference type="PROSITE" id="PS51755"/>
    </source>
</evidence>
<keyword evidence="3" id="KW-0472">Membrane</keyword>
<dbReference type="Proteomes" id="UP000306791">
    <property type="component" value="Unassembled WGS sequence"/>
</dbReference>
<dbReference type="PROSITE" id="PS51755">
    <property type="entry name" value="OMPR_PHOB"/>
    <property type="match status" value="1"/>
</dbReference>
<evidence type="ECO:0000313" key="6">
    <source>
        <dbReference type="Proteomes" id="UP000306791"/>
    </source>
</evidence>
<keyword evidence="6" id="KW-1185">Reference proteome</keyword>
<evidence type="ECO:0000256" key="1">
    <source>
        <dbReference type="ARBA" id="ARBA00023125"/>
    </source>
</evidence>